<dbReference type="EMBL" id="JSWE01000146">
    <property type="protein sequence ID" value="KIE04741.1"/>
    <property type="molecule type" value="Genomic_DNA"/>
</dbReference>
<evidence type="ECO:0000313" key="3">
    <source>
        <dbReference type="Proteomes" id="UP000031258"/>
    </source>
</evidence>
<dbReference type="AlphaFoldDB" id="A0A0C1MXT4"/>
<evidence type="ECO:0000313" key="2">
    <source>
        <dbReference type="EMBL" id="KIE04741.1"/>
    </source>
</evidence>
<gene>
    <name evidence="2" type="primary">virB2_2</name>
    <name evidence="2" type="ORF">NF27_FX00020</name>
</gene>
<sequence>MRERIMQASGLNYINKNFLVKIIMVIMLSISALMPTNSYAQGADDTKITETLCNAVNQLTGNIGRSIAILIVISLAIMLFLGKVTWGVAIAVGVGMGILFGAPDVVQLLSGGTACKG</sequence>
<dbReference type="Pfam" id="PF04956">
    <property type="entry name" value="TrbC"/>
    <property type="match status" value="1"/>
</dbReference>
<feature type="transmembrane region" description="Helical" evidence="1">
    <location>
        <begin position="67"/>
        <end position="100"/>
    </location>
</feature>
<keyword evidence="1" id="KW-0472">Membrane</keyword>
<keyword evidence="3" id="KW-1185">Reference proteome</keyword>
<name>A0A0C1MXT4_9RICK</name>
<dbReference type="Proteomes" id="UP000031258">
    <property type="component" value="Unassembled WGS sequence"/>
</dbReference>
<organism evidence="2 3">
    <name type="scientific">Candidatus Jidaibacter acanthamoebae</name>
    <dbReference type="NCBI Taxonomy" id="86105"/>
    <lineage>
        <taxon>Bacteria</taxon>
        <taxon>Pseudomonadati</taxon>
        <taxon>Pseudomonadota</taxon>
        <taxon>Alphaproteobacteria</taxon>
        <taxon>Rickettsiales</taxon>
        <taxon>Candidatus Midichloriaceae</taxon>
        <taxon>Candidatus Jidaibacter</taxon>
    </lineage>
</organism>
<comment type="caution">
    <text evidence="2">The sequence shown here is derived from an EMBL/GenBank/DDBJ whole genome shotgun (WGS) entry which is preliminary data.</text>
</comment>
<proteinExistence type="predicted"/>
<keyword evidence="1" id="KW-0812">Transmembrane</keyword>
<dbReference type="STRING" id="86105.NF27_FX00020"/>
<reference evidence="2 3" key="1">
    <citation type="submission" date="2014-11" db="EMBL/GenBank/DDBJ databases">
        <title>A Rickettsiales Symbiont of Amoebae With Ancient Features.</title>
        <authorList>
            <person name="Schulz F."/>
            <person name="Martijn J."/>
            <person name="Wascher F."/>
            <person name="Kostanjsek R."/>
            <person name="Ettema T.J."/>
            <person name="Horn M."/>
        </authorList>
    </citation>
    <scope>NUCLEOTIDE SEQUENCE [LARGE SCALE GENOMIC DNA]</scope>
    <source>
        <strain evidence="2 3">UWC36</strain>
    </source>
</reference>
<keyword evidence="1" id="KW-1133">Transmembrane helix</keyword>
<accession>A0A0C1MXT4</accession>
<evidence type="ECO:0000256" key="1">
    <source>
        <dbReference type="SAM" id="Phobius"/>
    </source>
</evidence>
<feature type="transmembrane region" description="Helical" evidence="1">
    <location>
        <begin position="18"/>
        <end position="36"/>
    </location>
</feature>
<protein>
    <submittedName>
        <fullName evidence="2">Type IV secretion system protein VirB2</fullName>
    </submittedName>
</protein>
<dbReference type="InterPro" id="IPR007039">
    <property type="entry name" value="TrbC/VirB2"/>
</dbReference>